<proteinExistence type="predicted"/>
<keyword evidence="2" id="KW-1185">Reference proteome</keyword>
<evidence type="ECO:0000313" key="1">
    <source>
        <dbReference type="EMBL" id="UWZ58950.1"/>
    </source>
</evidence>
<sequence>MPRLLPAPAAAALGGQLAVLIDGAYTSAARLGPDGPAAAGLHLARDLVRAAATGNG</sequence>
<dbReference type="Proteomes" id="UP001058003">
    <property type="component" value="Chromosome"/>
</dbReference>
<organism evidence="1 2">
    <name type="scientific">Dactylosporangium aurantiacum</name>
    <dbReference type="NCBI Taxonomy" id="35754"/>
    <lineage>
        <taxon>Bacteria</taxon>
        <taxon>Bacillati</taxon>
        <taxon>Actinomycetota</taxon>
        <taxon>Actinomycetes</taxon>
        <taxon>Micromonosporales</taxon>
        <taxon>Micromonosporaceae</taxon>
        <taxon>Dactylosporangium</taxon>
    </lineage>
</organism>
<evidence type="ECO:0000313" key="2">
    <source>
        <dbReference type="Proteomes" id="UP001058003"/>
    </source>
</evidence>
<accession>A0A9Q9IT62</accession>
<reference evidence="1" key="1">
    <citation type="submission" date="2021-04" db="EMBL/GenBank/DDBJ databases">
        <title>Dactylosporangium aurantiacum NRRL B-8018 full assembly.</title>
        <authorList>
            <person name="Hartkoorn R.C."/>
            <person name="Beaudoing E."/>
            <person name="Hot D."/>
        </authorList>
    </citation>
    <scope>NUCLEOTIDE SEQUENCE</scope>
    <source>
        <strain evidence="1">NRRL B-8018</strain>
    </source>
</reference>
<protein>
    <submittedName>
        <fullName evidence="1">Uncharacterized protein</fullName>
    </submittedName>
</protein>
<dbReference type="AlphaFoldDB" id="A0A9Q9IT62"/>
<gene>
    <name evidence="1" type="ORF">Daura_23965</name>
</gene>
<dbReference type="KEGG" id="daur:Daura_23965"/>
<name>A0A9Q9IT62_9ACTN</name>
<dbReference type="EMBL" id="CP073767">
    <property type="protein sequence ID" value="UWZ58950.1"/>
    <property type="molecule type" value="Genomic_DNA"/>
</dbReference>
<dbReference type="RefSeq" id="WP_156089820.1">
    <property type="nucleotide sequence ID" value="NZ_CP073767.1"/>
</dbReference>